<accession>A0A974S2M6</accession>
<gene>
    <name evidence="1" type="ORF">I6J18_14405</name>
</gene>
<reference evidence="1 2" key="1">
    <citation type="submission" date="2021-01" db="EMBL/GenBank/DDBJ databases">
        <title>FDA dAtabase for Regulatory Grade micrObial Sequences (FDA-ARGOS): Supporting development and validation of Infectious Disease Dx tests.</title>
        <authorList>
            <person name="Nelson B."/>
            <person name="Plummer A."/>
            <person name="Tallon L."/>
            <person name="Sadzewicz L."/>
            <person name="Zhao X."/>
            <person name="Boylan J."/>
            <person name="Ott S."/>
            <person name="Bowen H."/>
            <person name="Vavikolanu K."/>
            <person name="Mehta A."/>
            <person name="Aluvathingal J."/>
            <person name="Nadendla S."/>
            <person name="Myers T."/>
            <person name="Yan Y."/>
            <person name="Sichtig H."/>
        </authorList>
    </citation>
    <scope>NUCLEOTIDE SEQUENCE [LARGE SCALE GENOMIC DNA]</scope>
    <source>
        <strain evidence="1 2">FDAARGOS_1161</strain>
    </source>
</reference>
<dbReference type="AlphaFoldDB" id="A0A974S2M6"/>
<sequence length="315" mass="37350">MNLNIWNGFTRYYSSSSTQQYLQKCYQKLSIINIETKSYDNCYPFIYYLEHGQTYFTQARTAPLSIQPILLFYGCLQLIKACLLTIDPDYPDTTSVLAHGVTTRKRKKQQYSFLQDEVKTQKNGLFSHMSWKMFHMKQLEHEKFSMEQLIREIPEMQHIHPKKTFEKLAETENHFELPLSLLDTFQMTSARLGDFLTAKTKLSMDVKPDKLKLNLVTEEPFTVNQHSPIHFNLIENTYMLSLNKHSPCYLFPELLNHYLVLYNLSMICRYETEWWYELQKTVPTDDFPAIVQYVQISQEKIPFLILQWLTSISVK</sequence>
<organism evidence="1 2">
    <name type="scientific">Peribacillus psychrosaccharolyticus</name>
    <name type="common">Bacillus psychrosaccharolyticus</name>
    <dbReference type="NCBI Taxonomy" id="1407"/>
    <lineage>
        <taxon>Bacteria</taxon>
        <taxon>Bacillati</taxon>
        <taxon>Bacillota</taxon>
        <taxon>Bacilli</taxon>
        <taxon>Bacillales</taxon>
        <taxon>Bacillaceae</taxon>
        <taxon>Peribacillus</taxon>
    </lineage>
</organism>
<dbReference type="KEGG" id="ppsr:I6J18_14405"/>
<evidence type="ECO:0000313" key="2">
    <source>
        <dbReference type="Proteomes" id="UP000595254"/>
    </source>
</evidence>
<evidence type="ECO:0000313" key="1">
    <source>
        <dbReference type="EMBL" id="QQT02683.1"/>
    </source>
</evidence>
<dbReference type="Pfam" id="PF14175">
    <property type="entry name" value="YaaC"/>
    <property type="match status" value="1"/>
</dbReference>
<dbReference type="EMBL" id="CP068053">
    <property type="protein sequence ID" value="QQT02683.1"/>
    <property type="molecule type" value="Genomic_DNA"/>
</dbReference>
<protein>
    <submittedName>
        <fullName evidence="1">YaaC family protein</fullName>
    </submittedName>
</protein>
<proteinExistence type="predicted"/>
<keyword evidence="2" id="KW-1185">Reference proteome</keyword>
<dbReference type="Proteomes" id="UP000595254">
    <property type="component" value="Chromosome"/>
</dbReference>
<dbReference type="InterPro" id="IPR026988">
    <property type="entry name" value="YaaC-like"/>
</dbReference>
<name>A0A974S2M6_PERPY</name>